<keyword evidence="4 7" id="KW-0812">Transmembrane</keyword>
<feature type="transmembrane region" description="Helical" evidence="7">
    <location>
        <begin position="99"/>
        <end position="118"/>
    </location>
</feature>
<dbReference type="CDD" id="cd06261">
    <property type="entry name" value="TM_PBP2"/>
    <property type="match status" value="1"/>
</dbReference>
<evidence type="ECO:0000256" key="8">
    <source>
        <dbReference type="SAM" id="MobiDB-lite"/>
    </source>
</evidence>
<keyword evidence="5 7" id="KW-1133">Transmembrane helix</keyword>
<comment type="subcellular location">
    <subcellularLocation>
        <location evidence="1 7">Cell membrane</location>
        <topology evidence="1 7">Multi-pass membrane protein</topology>
    </subcellularLocation>
</comment>
<feature type="transmembrane region" description="Helical" evidence="7">
    <location>
        <begin position="138"/>
        <end position="155"/>
    </location>
</feature>
<organism evidence="10 11">
    <name type="scientific">Streptomyces sanglieri</name>
    <dbReference type="NCBI Taxonomy" id="193460"/>
    <lineage>
        <taxon>Bacteria</taxon>
        <taxon>Bacillati</taxon>
        <taxon>Actinomycetota</taxon>
        <taxon>Actinomycetes</taxon>
        <taxon>Kitasatosporales</taxon>
        <taxon>Streptomycetaceae</taxon>
        <taxon>Streptomyces</taxon>
    </lineage>
</organism>
<dbReference type="Gene3D" id="1.10.3720.10">
    <property type="entry name" value="MetI-like"/>
    <property type="match status" value="1"/>
</dbReference>
<feature type="transmembrane region" description="Helical" evidence="7">
    <location>
        <begin position="234"/>
        <end position="253"/>
    </location>
</feature>
<feature type="domain" description="ABC transmembrane type-1" evidence="9">
    <location>
        <begin position="61"/>
        <end position="253"/>
    </location>
</feature>
<feature type="transmembrane region" description="Helical" evidence="7">
    <location>
        <begin position="352"/>
        <end position="370"/>
    </location>
</feature>
<proteinExistence type="inferred from homology"/>
<evidence type="ECO:0000256" key="1">
    <source>
        <dbReference type="ARBA" id="ARBA00004651"/>
    </source>
</evidence>
<reference evidence="11" key="1">
    <citation type="journal article" date="2019" name="Int. J. Syst. Evol. Microbiol.">
        <title>The Global Catalogue of Microorganisms (GCM) 10K type strain sequencing project: providing services to taxonomists for standard genome sequencing and annotation.</title>
        <authorList>
            <consortium name="The Broad Institute Genomics Platform"/>
            <consortium name="The Broad Institute Genome Sequencing Center for Infectious Disease"/>
            <person name="Wu L."/>
            <person name="Ma J."/>
        </authorList>
    </citation>
    <scope>NUCLEOTIDE SEQUENCE [LARGE SCALE GENOMIC DNA]</scope>
    <source>
        <strain evidence="11">JCM 12607</strain>
    </source>
</reference>
<evidence type="ECO:0000256" key="5">
    <source>
        <dbReference type="ARBA" id="ARBA00022989"/>
    </source>
</evidence>
<feature type="compositionally biased region" description="Pro residues" evidence="8">
    <location>
        <begin position="1184"/>
        <end position="1197"/>
    </location>
</feature>
<comment type="caution">
    <text evidence="10">The sequence shown here is derived from an EMBL/GenBank/DDBJ whole genome shotgun (WGS) entry which is preliminary data.</text>
</comment>
<comment type="similarity">
    <text evidence="7">Belongs to the binding-protein-dependent transport system permease family.</text>
</comment>
<keyword evidence="11" id="KW-1185">Reference proteome</keyword>
<dbReference type="InterPro" id="IPR017853">
    <property type="entry name" value="GH"/>
</dbReference>
<gene>
    <name evidence="10" type="ORF">ACFQ2K_45865</name>
</gene>
<protein>
    <submittedName>
        <fullName evidence="10">ABC transporter permease subunit</fullName>
    </submittedName>
</protein>
<dbReference type="SUPFAM" id="SSF161098">
    <property type="entry name" value="MetI-like"/>
    <property type="match status" value="1"/>
</dbReference>
<feature type="region of interest" description="Disordered" evidence="8">
    <location>
        <begin position="1147"/>
        <end position="1197"/>
    </location>
</feature>
<feature type="transmembrane region" description="Helical" evidence="7">
    <location>
        <begin position="176"/>
        <end position="198"/>
    </location>
</feature>
<keyword evidence="3" id="KW-1003">Cell membrane</keyword>
<evidence type="ECO:0000256" key="4">
    <source>
        <dbReference type="ARBA" id="ARBA00022692"/>
    </source>
</evidence>
<dbReference type="PROSITE" id="PS50928">
    <property type="entry name" value="ABC_TM1"/>
    <property type="match status" value="1"/>
</dbReference>
<feature type="compositionally biased region" description="Low complexity" evidence="8">
    <location>
        <begin position="1147"/>
        <end position="1168"/>
    </location>
</feature>
<dbReference type="Proteomes" id="UP001596915">
    <property type="component" value="Unassembled WGS sequence"/>
</dbReference>
<evidence type="ECO:0000256" key="3">
    <source>
        <dbReference type="ARBA" id="ARBA00022475"/>
    </source>
</evidence>
<keyword evidence="2 7" id="KW-0813">Transport</keyword>
<dbReference type="Pfam" id="PF00528">
    <property type="entry name" value="BPD_transp_1"/>
    <property type="match status" value="1"/>
</dbReference>
<evidence type="ECO:0000256" key="7">
    <source>
        <dbReference type="RuleBase" id="RU363032"/>
    </source>
</evidence>
<dbReference type="InterPro" id="IPR035906">
    <property type="entry name" value="MetI-like_sf"/>
</dbReference>
<sequence>MQTLSLLLLLAFGAAPLYWTFKGAVSPTQELLRDPLALWPDHAQWDNLSRAWSELQVGQYLWNTVVLVTGSVVAHLVVATTGGYVLSVLRPKWATPVRWLVLATLFIPGSISLVALYLTVLDLPGLGISLANSPWGVWLPHAASAFTVLIVMKFFDGIPRELFEAAKVDGAGPFTIFRRIVLPMSKPILAVVTLLTVMNSWKDFLWPLIVIPDTEKQPISAALPRLAETAEQSLLIAGMLLAILPPVVLFLIFQRQIVRGGEASPASRDEAPPGYRRGPPSAPADGGSGARRRHTGRCAPPGYSRRSTPPPGNHRNAPRRSDREVASMEQNGTIRPGPLVPARIRGRSRRPAAWGSAAALLGCLLVAAPLPGTAPAAHAAGTLTVTSPDLIFVKGQAKITLSSDQASVAWKAIDDQGLTVASGTAPVAGGSATVDVTKLGSGYYTLTATAGTTTRTANFGVLTALTGKEQQDTRFGTGIHYGWNDGDDQKLLRSVKLMGMHGIRSDINWGAIEKTPGTYSWSNYSTDQHIPYAKSQGLTALPISGYRNTNYDGNRTPASAEALEAYGKFTAAAVEKYQQSSKEIEIYNEYNSTGFNNGTCGITADCYLKLLQASYGKVHAKVPDAVVVGGGLAGLQTEWLKRLYAIGGLKYMNALSVHHYGYPAPPETALEKLPQVRADLDAAGGKNFPLWITENGYPTHSDGVTPAQQAAYVPRAQIFSFASGVNRYYWYDLTNDGTDATNKEHNFGAFKRPTAEVKAWQPKPSVVTEGVLIRQLAGRAYAGRDDAGSADVRSYRFGTGNDTVRALYTTAATSGTAELSASGPVTVTDQLGHEKTYLPVGGKVQLGIDGKVLYVKGAVSAVKAVGGPVFSLRLPQHSNTEETVDAVLQVDGTKGRTLPLPYDFRVAGEKYRVTAKPGKVVRQTIQLPTSALTGPRTVSGTVGLGPLNLARLTSDTEVVPPTQVTFDPVVKKAAPFAAALKVTVTNNRVRGPLELTKLDWQVNSGDTYLDRGTVDGPIKVGADSSASYTVDARNIKQWKRYWTAAYINTPDGARTAVGAWNGWGAVQPAGTDTTTPIDVIGDGSVKYTGGYNGAADLSGAVRPQYTDAGLVLKGAITDNALAQPATTAENMWQGDSIQFAVTPRCPAAASSTSSSAPRSWAASRRSTPGGHPPASPQDRHPAPPRRSPVTAPPPTTR</sequence>
<dbReference type="InterPro" id="IPR000515">
    <property type="entry name" value="MetI-like"/>
</dbReference>
<feature type="compositionally biased region" description="Low complexity" evidence="8">
    <location>
        <begin position="276"/>
        <end position="285"/>
    </location>
</feature>
<keyword evidence="6 7" id="KW-0472">Membrane</keyword>
<evidence type="ECO:0000256" key="2">
    <source>
        <dbReference type="ARBA" id="ARBA00022448"/>
    </source>
</evidence>
<feature type="region of interest" description="Disordered" evidence="8">
    <location>
        <begin position="262"/>
        <end position="342"/>
    </location>
</feature>
<evidence type="ECO:0000313" key="10">
    <source>
        <dbReference type="EMBL" id="MFD0628869.1"/>
    </source>
</evidence>
<dbReference type="PANTHER" id="PTHR43744">
    <property type="entry name" value="ABC TRANSPORTER PERMEASE PROTEIN MG189-RELATED-RELATED"/>
    <property type="match status" value="1"/>
</dbReference>
<feature type="transmembrane region" description="Helical" evidence="7">
    <location>
        <begin position="60"/>
        <end position="87"/>
    </location>
</feature>
<evidence type="ECO:0000313" key="11">
    <source>
        <dbReference type="Proteomes" id="UP001596915"/>
    </source>
</evidence>
<dbReference type="EMBL" id="JBHTGL010000008">
    <property type="protein sequence ID" value="MFD0628869.1"/>
    <property type="molecule type" value="Genomic_DNA"/>
</dbReference>
<dbReference type="PANTHER" id="PTHR43744:SF12">
    <property type="entry name" value="ABC TRANSPORTER PERMEASE PROTEIN MG189-RELATED"/>
    <property type="match status" value="1"/>
</dbReference>
<accession>A0ABW2X5B4</accession>
<name>A0ABW2X5B4_9ACTN</name>
<evidence type="ECO:0000259" key="9">
    <source>
        <dbReference type="PROSITE" id="PS50928"/>
    </source>
</evidence>
<dbReference type="SUPFAM" id="SSF51445">
    <property type="entry name" value="(Trans)glycosidases"/>
    <property type="match status" value="1"/>
</dbReference>
<dbReference type="Gene3D" id="3.20.20.80">
    <property type="entry name" value="Glycosidases"/>
    <property type="match status" value="1"/>
</dbReference>
<evidence type="ECO:0000256" key="6">
    <source>
        <dbReference type="ARBA" id="ARBA00023136"/>
    </source>
</evidence>